<dbReference type="EMBL" id="WTYA01000003">
    <property type="protein sequence ID" value="MXP28308.1"/>
    <property type="molecule type" value="Genomic_DNA"/>
</dbReference>
<feature type="transmembrane region" description="Helical" evidence="1">
    <location>
        <begin position="199"/>
        <end position="221"/>
    </location>
</feature>
<organism evidence="2 3">
    <name type="scientific">Qipengyuania algicida</name>
    <dbReference type="NCBI Taxonomy" id="1836209"/>
    <lineage>
        <taxon>Bacteria</taxon>
        <taxon>Pseudomonadati</taxon>
        <taxon>Pseudomonadota</taxon>
        <taxon>Alphaproteobacteria</taxon>
        <taxon>Sphingomonadales</taxon>
        <taxon>Erythrobacteraceae</taxon>
        <taxon>Qipengyuania</taxon>
    </lineage>
</organism>
<protein>
    <submittedName>
        <fullName evidence="2">DUF1345 domain-containing protein</fullName>
    </submittedName>
</protein>
<keyword evidence="3" id="KW-1185">Reference proteome</keyword>
<dbReference type="InterPro" id="IPR009781">
    <property type="entry name" value="DUF1345"/>
</dbReference>
<feature type="transmembrane region" description="Helical" evidence="1">
    <location>
        <begin position="12"/>
        <end position="31"/>
    </location>
</feature>
<dbReference type="AlphaFoldDB" id="A0A845AMT5"/>
<dbReference type="Proteomes" id="UP000439780">
    <property type="component" value="Unassembled WGS sequence"/>
</dbReference>
<feature type="transmembrane region" description="Helical" evidence="1">
    <location>
        <begin position="43"/>
        <end position="62"/>
    </location>
</feature>
<evidence type="ECO:0000313" key="2">
    <source>
        <dbReference type="EMBL" id="MXP28308.1"/>
    </source>
</evidence>
<feature type="transmembrane region" description="Helical" evidence="1">
    <location>
        <begin position="82"/>
        <end position="101"/>
    </location>
</feature>
<proteinExistence type="predicted"/>
<dbReference type="OrthoDB" id="64737at2"/>
<accession>A0A845AMT5</accession>
<evidence type="ECO:0000256" key="1">
    <source>
        <dbReference type="SAM" id="Phobius"/>
    </source>
</evidence>
<dbReference type="RefSeq" id="WP_160752596.1">
    <property type="nucleotide sequence ID" value="NZ_WTYA01000003.1"/>
</dbReference>
<sequence>MSEVRGGIGNRIASARFLVFLAVLVGGTLAWHVGLGGKWEDALAAGFDFAATLYLLSLVPLLRDGDAAILRRHARQNDANRVLVLVMAVVIVVAVLAALAGELPEATQGNMGALARLLGAIVAAWLFIMALYALHYTHLYYGEDPRQQGADRGGLDFPGKGDPLFSDFLYFSGTLAMTFQTSDVAITARRMRKIVLGQCLLAFVFNLGIIALVINALGGLATGRASGGGG</sequence>
<evidence type="ECO:0000313" key="3">
    <source>
        <dbReference type="Proteomes" id="UP000439780"/>
    </source>
</evidence>
<keyword evidence="1" id="KW-0812">Transmembrane</keyword>
<gene>
    <name evidence="2" type="ORF">GRI58_05670</name>
</gene>
<keyword evidence="1" id="KW-0472">Membrane</keyword>
<keyword evidence="1" id="KW-1133">Transmembrane helix</keyword>
<name>A0A845AMT5_9SPHN</name>
<comment type="caution">
    <text evidence="2">The sequence shown here is derived from an EMBL/GenBank/DDBJ whole genome shotgun (WGS) entry which is preliminary data.</text>
</comment>
<feature type="transmembrane region" description="Helical" evidence="1">
    <location>
        <begin position="113"/>
        <end position="134"/>
    </location>
</feature>
<reference evidence="2 3" key="1">
    <citation type="submission" date="2019-12" db="EMBL/GenBank/DDBJ databases">
        <title>Genomic-based taxomic classification of the family Erythrobacteraceae.</title>
        <authorList>
            <person name="Xu L."/>
        </authorList>
    </citation>
    <scope>NUCLEOTIDE SEQUENCE [LARGE SCALE GENOMIC DNA]</scope>
    <source>
        <strain evidence="2 3">KEMB 9005-328</strain>
    </source>
</reference>
<dbReference type="Pfam" id="PF07077">
    <property type="entry name" value="DUF1345"/>
    <property type="match status" value="1"/>
</dbReference>